<accession>A0ACC5ZLC6</accession>
<dbReference type="EMBL" id="CM041000">
    <property type="protein sequence ID" value="MCJ8748313.1"/>
    <property type="molecule type" value="Genomic_DNA"/>
</dbReference>
<reference evidence="1" key="1">
    <citation type="submission" date="2020-02" db="EMBL/GenBank/DDBJ databases">
        <title>Genome sequencing of the panga catfish, Pangasius djambal.</title>
        <authorList>
            <person name="Wen M."/>
            <person name="Zahm M."/>
            <person name="Roques C."/>
            <person name="Cabau C."/>
            <person name="Klopp C."/>
            <person name="Donnadieu C."/>
            <person name="Jouanno E."/>
            <person name="Avarre J.-C."/>
            <person name="Campet M."/>
            <person name="Ha T."/>
            <person name="Dugue R."/>
            <person name="Lampietro C."/>
            <person name="Louis A."/>
            <person name="Herpin A."/>
            <person name="Echchiki A."/>
            <person name="Berthelot C."/>
            <person name="Parey E."/>
            <person name="Roest-Crollius H."/>
            <person name="Braasch I."/>
            <person name="Postlethwait J.H."/>
            <person name="Bobe J."/>
            <person name="Montfort J."/>
            <person name="Bouchez O."/>
            <person name="Begum T."/>
            <person name="Schartl M."/>
            <person name="Gustiano R."/>
            <person name="Guiguen Y."/>
        </authorList>
    </citation>
    <scope>NUCLEOTIDE SEQUENCE</scope>
    <source>
        <strain evidence="1">Pdj_M5554</strain>
    </source>
</reference>
<dbReference type="Proteomes" id="UP000830395">
    <property type="component" value="Chromosome 26"/>
</dbReference>
<gene>
    <name evidence="1" type="ORF">PDJAM_G00163370</name>
</gene>
<sequence>MINCSADGSPSPHYEWTLPNNTTISDSSIHIGSVRKEDQGQYICTAYNYLGHAAWTVTVTVIADHNPHFIY</sequence>
<organism evidence="1 2">
    <name type="scientific">Pangasius djambal</name>
    <dbReference type="NCBI Taxonomy" id="1691987"/>
    <lineage>
        <taxon>Eukaryota</taxon>
        <taxon>Metazoa</taxon>
        <taxon>Chordata</taxon>
        <taxon>Craniata</taxon>
        <taxon>Vertebrata</taxon>
        <taxon>Euteleostomi</taxon>
        <taxon>Actinopterygii</taxon>
        <taxon>Neopterygii</taxon>
        <taxon>Teleostei</taxon>
        <taxon>Ostariophysi</taxon>
        <taxon>Siluriformes</taxon>
        <taxon>Pangasiidae</taxon>
        <taxon>Pangasius</taxon>
    </lineage>
</organism>
<proteinExistence type="predicted"/>
<feature type="non-terminal residue" evidence="1">
    <location>
        <position position="71"/>
    </location>
</feature>
<evidence type="ECO:0000313" key="1">
    <source>
        <dbReference type="EMBL" id="MCJ8748313.1"/>
    </source>
</evidence>
<name>A0ACC5ZLC6_9TELE</name>
<comment type="caution">
    <text evidence="1">The sequence shown here is derived from an EMBL/GenBank/DDBJ whole genome shotgun (WGS) entry which is preliminary data.</text>
</comment>
<keyword evidence="2" id="KW-1185">Reference proteome</keyword>
<evidence type="ECO:0000313" key="2">
    <source>
        <dbReference type="Proteomes" id="UP000830395"/>
    </source>
</evidence>
<protein>
    <submittedName>
        <fullName evidence="1">Uncharacterized protein</fullName>
    </submittedName>
</protein>